<accession>A0ACA9TS44</accession>
<evidence type="ECO:0000313" key="2">
    <source>
        <dbReference type="Proteomes" id="UP000836387"/>
    </source>
</evidence>
<protein>
    <submittedName>
        <fullName evidence="1">Uncharacterized protein</fullName>
    </submittedName>
</protein>
<name>A0ACA9TS44_BIOOC</name>
<dbReference type="EMBL" id="CADEHS020000007">
    <property type="protein sequence ID" value="CAG9943731.1"/>
    <property type="molecule type" value="Genomic_DNA"/>
</dbReference>
<comment type="caution">
    <text evidence="1">The sequence shown here is derived from an EMBL/GenBank/DDBJ whole genome shotgun (WGS) entry which is preliminary data.</text>
</comment>
<sequence>MTKPWAKNRKEIVRLYIREGRTLQEVKGIMKNMHNFDASIRSYRQWFDKWDVTKYNCKKRQQRRRMLQQYIKQEEACDDRRSNSPALDSSPRLPYPKALSAAATASQDQLTGGYSPWYNKPSSHRQWTATTKPFNHRKRQQRRKLPQQQQQQIIKQEAYTGLQSPPLDARLPYSRPMDTQDPLPAKYFGYSTPRYTEPFVFTLSDKPAWHYQDGRVNPSWVDLSPSSLEYDLSVGSDTPGIYEGGSAAIEFAQSRNSTAADRDLIKL</sequence>
<evidence type="ECO:0000313" key="1">
    <source>
        <dbReference type="EMBL" id="CAG9943731.1"/>
    </source>
</evidence>
<keyword evidence="2" id="KW-1185">Reference proteome</keyword>
<gene>
    <name evidence="1" type="ORF">CRV2_00000892</name>
</gene>
<organism evidence="1 2">
    <name type="scientific">Clonostachys rosea f. rosea IK726</name>
    <dbReference type="NCBI Taxonomy" id="1349383"/>
    <lineage>
        <taxon>Eukaryota</taxon>
        <taxon>Fungi</taxon>
        <taxon>Dikarya</taxon>
        <taxon>Ascomycota</taxon>
        <taxon>Pezizomycotina</taxon>
        <taxon>Sordariomycetes</taxon>
        <taxon>Hypocreomycetidae</taxon>
        <taxon>Hypocreales</taxon>
        <taxon>Bionectriaceae</taxon>
        <taxon>Clonostachys</taxon>
    </lineage>
</organism>
<reference evidence="1" key="2">
    <citation type="submission" date="2021-10" db="EMBL/GenBank/DDBJ databases">
        <authorList>
            <person name="Piombo E."/>
        </authorList>
    </citation>
    <scope>NUCLEOTIDE SEQUENCE</scope>
</reference>
<dbReference type="Proteomes" id="UP000836387">
    <property type="component" value="Unassembled WGS sequence"/>
</dbReference>
<proteinExistence type="predicted"/>
<reference evidence="1" key="1">
    <citation type="submission" date="2020-04" db="EMBL/GenBank/DDBJ databases">
        <authorList>
            <person name="Broberg M."/>
        </authorList>
    </citation>
    <scope>NUCLEOTIDE SEQUENCE</scope>
</reference>